<feature type="region of interest" description="Disordered" evidence="1">
    <location>
        <begin position="204"/>
        <end position="233"/>
    </location>
</feature>
<accession>A0A815ZK34</accession>
<sequence length="233" mass="27757">MTSYKWLLFETQEKSTKAINHLKDFRIESNPPGRKPYYRTHPELLPELKKLLNTHSGEAQDRRRDDTVRFNGLSITDCNNYVKRRLSRRYPNIYKLSNSTIRRLFIPPKKNARSQKFYKSIIPAKIPQKQNSKCQHHPDFHITCAQVNYVQELASLYNDEYQQLPSGRTKRCLECKLPYIFSPKADEERHMVWVHWSNVLLNKKRKHSPTPKSKSVSKSKQRITRKRELSPEY</sequence>
<evidence type="ECO:0000313" key="2">
    <source>
        <dbReference type="EMBL" id="CAF1583256.1"/>
    </source>
</evidence>
<proteinExistence type="predicted"/>
<protein>
    <submittedName>
        <fullName evidence="2">Uncharacterized protein</fullName>
    </submittedName>
</protein>
<reference evidence="2" key="1">
    <citation type="submission" date="2021-02" db="EMBL/GenBank/DDBJ databases">
        <authorList>
            <person name="Nowell W R."/>
        </authorList>
    </citation>
    <scope>NUCLEOTIDE SEQUENCE</scope>
</reference>
<evidence type="ECO:0000256" key="1">
    <source>
        <dbReference type="SAM" id="MobiDB-lite"/>
    </source>
</evidence>
<evidence type="ECO:0000313" key="3">
    <source>
        <dbReference type="EMBL" id="CAF4451516.1"/>
    </source>
</evidence>
<dbReference type="Proteomes" id="UP000663829">
    <property type="component" value="Unassembled WGS sequence"/>
</dbReference>
<evidence type="ECO:0000313" key="4">
    <source>
        <dbReference type="Proteomes" id="UP000663829"/>
    </source>
</evidence>
<dbReference type="EMBL" id="CAJNOQ010032036">
    <property type="protein sequence ID" value="CAF1583256.1"/>
    <property type="molecule type" value="Genomic_DNA"/>
</dbReference>
<feature type="compositionally biased region" description="Basic residues" evidence="1">
    <location>
        <begin position="204"/>
        <end position="225"/>
    </location>
</feature>
<comment type="caution">
    <text evidence="2">The sequence shown here is derived from an EMBL/GenBank/DDBJ whole genome shotgun (WGS) entry which is preliminary data.</text>
</comment>
<gene>
    <name evidence="2" type="ORF">GPM918_LOCUS41237</name>
    <name evidence="3" type="ORF">SRO942_LOCUS42265</name>
</gene>
<dbReference type="OrthoDB" id="10064694at2759"/>
<dbReference type="Proteomes" id="UP000681722">
    <property type="component" value="Unassembled WGS sequence"/>
</dbReference>
<dbReference type="AlphaFoldDB" id="A0A815ZK34"/>
<dbReference type="EMBL" id="CAJOBC010098032">
    <property type="protein sequence ID" value="CAF4451516.1"/>
    <property type="molecule type" value="Genomic_DNA"/>
</dbReference>
<organism evidence="2 4">
    <name type="scientific">Didymodactylos carnosus</name>
    <dbReference type="NCBI Taxonomy" id="1234261"/>
    <lineage>
        <taxon>Eukaryota</taxon>
        <taxon>Metazoa</taxon>
        <taxon>Spiralia</taxon>
        <taxon>Gnathifera</taxon>
        <taxon>Rotifera</taxon>
        <taxon>Eurotatoria</taxon>
        <taxon>Bdelloidea</taxon>
        <taxon>Philodinida</taxon>
        <taxon>Philodinidae</taxon>
        <taxon>Didymodactylos</taxon>
    </lineage>
</organism>
<name>A0A815ZK34_9BILA</name>
<keyword evidence="4" id="KW-1185">Reference proteome</keyword>